<dbReference type="STRING" id="358681.BBR47_44060"/>
<accession>C0ZJ08</accession>
<name>C0ZJ08_BREBN</name>
<protein>
    <submittedName>
        <fullName evidence="1">Uncharacterized protein</fullName>
    </submittedName>
</protein>
<sequence>MEKPVHHGEGNETLGKNDYIPKKSGIAIGSICLYSM</sequence>
<evidence type="ECO:0000313" key="2">
    <source>
        <dbReference type="Proteomes" id="UP000001877"/>
    </source>
</evidence>
<organism evidence="1 2">
    <name type="scientific">Brevibacillus brevis (strain 47 / JCM 6285 / NBRC 100599)</name>
    <dbReference type="NCBI Taxonomy" id="358681"/>
    <lineage>
        <taxon>Bacteria</taxon>
        <taxon>Bacillati</taxon>
        <taxon>Bacillota</taxon>
        <taxon>Bacilli</taxon>
        <taxon>Bacillales</taxon>
        <taxon>Paenibacillaceae</taxon>
        <taxon>Brevibacillus</taxon>
    </lineage>
</organism>
<dbReference type="EMBL" id="AP008955">
    <property type="protein sequence ID" value="BAH45383.1"/>
    <property type="molecule type" value="Genomic_DNA"/>
</dbReference>
<dbReference type="HOGENOM" id="CLU_3354954_0_0_9"/>
<proteinExistence type="predicted"/>
<dbReference type="AlphaFoldDB" id="C0ZJ08"/>
<gene>
    <name evidence="1" type="ordered locus">BBR47_44060</name>
</gene>
<evidence type="ECO:0000313" key="1">
    <source>
        <dbReference type="EMBL" id="BAH45383.1"/>
    </source>
</evidence>
<reference evidence="1 2" key="1">
    <citation type="submission" date="2005-03" db="EMBL/GenBank/DDBJ databases">
        <title>Brevibacillus brevis strain 47, complete genome.</title>
        <authorList>
            <person name="Hosoyama A."/>
            <person name="Yamada R."/>
            <person name="Hongo Y."/>
            <person name="Terui Y."/>
            <person name="Ankai A."/>
            <person name="Masuyama W."/>
            <person name="Sekiguchi M."/>
            <person name="Takeda T."/>
            <person name="Asano K."/>
            <person name="Ohji S."/>
            <person name="Ichikawa N."/>
            <person name="Narita S."/>
            <person name="Aoki N."/>
            <person name="Miura H."/>
            <person name="Matsushita S."/>
            <person name="Sekigawa T."/>
            <person name="Yamagata H."/>
            <person name="Yoshikawa H."/>
            <person name="Udaka S."/>
            <person name="Tanikawa S."/>
            <person name="Fujita N."/>
        </authorList>
    </citation>
    <scope>NUCLEOTIDE SEQUENCE [LARGE SCALE GENOMIC DNA]</scope>
    <source>
        <strain evidence="2">47 / JCM 6285 / NBRC 100599</strain>
    </source>
</reference>
<dbReference type="KEGG" id="bbe:BBR47_44060"/>
<dbReference type="Proteomes" id="UP000001877">
    <property type="component" value="Chromosome"/>
</dbReference>
<keyword evidence="2" id="KW-1185">Reference proteome</keyword>